<evidence type="ECO:0000313" key="1">
    <source>
        <dbReference type="EMBL" id="KAJ3483017.1"/>
    </source>
</evidence>
<comment type="caution">
    <text evidence="1">The sequence shown here is derived from an EMBL/GenBank/DDBJ whole genome shotgun (WGS) entry which is preliminary data.</text>
</comment>
<proteinExistence type="predicted"/>
<protein>
    <submittedName>
        <fullName evidence="1">Uncharacterized protein</fullName>
    </submittedName>
</protein>
<keyword evidence="2" id="KW-1185">Reference proteome</keyword>
<dbReference type="EMBL" id="JANAWD010000246">
    <property type="protein sequence ID" value="KAJ3483017.1"/>
    <property type="molecule type" value="Genomic_DNA"/>
</dbReference>
<organism evidence="1 2">
    <name type="scientific">Meripilus lineatus</name>
    <dbReference type="NCBI Taxonomy" id="2056292"/>
    <lineage>
        <taxon>Eukaryota</taxon>
        <taxon>Fungi</taxon>
        <taxon>Dikarya</taxon>
        <taxon>Basidiomycota</taxon>
        <taxon>Agaricomycotina</taxon>
        <taxon>Agaricomycetes</taxon>
        <taxon>Polyporales</taxon>
        <taxon>Meripilaceae</taxon>
        <taxon>Meripilus</taxon>
    </lineage>
</organism>
<gene>
    <name evidence="1" type="ORF">NLI96_g6600</name>
</gene>
<reference evidence="1" key="1">
    <citation type="submission" date="2022-07" db="EMBL/GenBank/DDBJ databases">
        <title>Genome Sequence of Physisporinus lineatus.</title>
        <authorList>
            <person name="Buettner E."/>
        </authorList>
    </citation>
    <scope>NUCLEOTIDE SEQUENCE</scope>
    <source>
        <strain evidence="1">VT162</strain>
    </source>
</reference>
<sequence>MIAIIFDYKLRESVVQPIPSILLKLTSIIFTRFILKLRDFGNGNAASEPSLRNSTVRFATRTVTGNMGAPLEYTSMDDGPSNRHDCVSFKQQIENPLSVGILDDHPNYSSRCAQSTLVVPKLTLPILVMYKGR</sequence>
<dbReference type="AlphaFoldDB" id="A0AAD5V2E9"/>
<accession>A0AAD5V2E9</accession>
<evidence type="ECO:0000313" key="2">
    <source>
        <dbReference type="Proteomes" id="UP001212997"/>
    </source>
</evidence>
<name>A0AAD5V2E9_9APHY</name>
<dbReference type="Proteomes" id="UP001212997">
    <property type="component" value="Unassembled WGS sequence"/>
</dbReference>